<evidence type="ECO:0000256" key="5">
    <source>
        <dbReference type="ARBA" id="ARBA00022505"/>
    </source>
</evidence>
<keyword evidence="10" id="KW-0534">Nitrate assimilation</keyword>
<keyword evidence="7" id="KW-0560">Oxidoreductase</keyword>
<evidence type="ECO:0000256" key="10">
    <source>
        <dbReference type="ARBA" id="ARBA00023063"/>
    </source>
</evidence>
<gene>
    <name evidence="13" type="ORF">SS37A_36080</name>
</gene>
<comment type="similarity">
    <text evidence="3">Belongs to the prokaryotic molybdopterin-containing oxidoreductase family. NasA/NapA/NarB subfamily.</text>
</comment>
<dbReference type="InterPro" id="IPR009010">
    <property type="entry name" value="Asp_de-COase-like_dom_sf"/>
</dbReference>
<protein>
    <submittedName>
        <fullName evidence="13">Nitrate reductase</fullName>
    </submittedName>
</protein>
<accession>A0ABM8EDI0</accession>
<dbReference type="SUPFAM" id="SSF50692">
    <property type="entry name" value="ADC-like"/>
    <property type="match status" value="1"/>
</dbReference>
<dbReference type="PANTHER" id="PTHR43105:SF9">
    <property type="entry name" value="NADPH-FE(3+) OXIDOREDUCTASE SUBUNIT ALPHA"/>
    <property type="match status" value="1"/>
</dbReference>
<dbReference type="PROSITE" id="PS51669">
    <property type="entry name" value="4FE4S_MOW_BIS_MGD"/>
    <property type="match status" value="1"/>
</dbReference>
<name>A0ABM8EDI0_9HYPH</name>
<dbReference type="Gene3D" id="2.40.40.20">
    <property type="match status" value="1"/>
</dbReference>
<organism evidence="13 14">
    <name type="scientific">Methylocystis iwaonis</name>
    <dbReference type="NCBI Taxonomy" id="2885079"/>
    <lineage>
        <taxon>Bacteria</taxon>
        <taxon>Pseudomonadati</taxon>
        <taxon>Pseudomonadota</taxon>
        <taxon>Alphaproteobacteria</taxon>
        <taxon>Hyphomicrobiales</taxon>
        <taxon>Methylocystaceae</taxon>
        <taxon>Methylocystis</taxon>
    </lineage>
</organism>
<evidence type="ECO:0000256" key="6">
    <source>
        <dbReference type="ARBA" id="ARBA00022723"/>
    </source>
</evidence>
<comment type="cofactor">
    <cofactor evidence="1">
        <name>Mo-bis(molybdopterin guanine dinucleotide)</name>
        <dbReference type="ChEBI" id="CHEBI:60539"/>
    </cofactor>
</comment>
<dbReference type="InterPro" id="IPR006657">
    <property type="entry name" value="MoPterin_dinucl-bd_dom"/>
</dbReference>
<sequence length="901" mass="98382">MSASSKIIRTTCPYCGTGCGVKATVSASGGVHISGDEKHPANFGRLCIKGATLAETLTLNERLLHPRIFDKRASWSEALAMVAGRFREAIQTYGPSSVAFYVSGQMLTEDYYVANKLMKGYIGSANIDTNSRLCMASTVAGHKRAFGADIVPNVYEDLELSDLVVLVGSNLAWCHPVLFHRLENAKAARPEMRVVNVDPRRTATSEISDLQLSIAPGSDVALFLGLLRHLDRSGKCDASYVALHTHGFDDALAIADSWDVASVAKATGIEEASLQRFYELYAENERVVTVYSQGVNQSICGTDKVNAILNCHLATGRIGKPGAGPFSVTGQPNAMGGREVGGLANQLACHMELHDPRHQDIVRRYWRSPTIATKPGLKAVDLFKAVSDRTIKALWIIGTNPADSLPDADSVKAALASCPFVVVSDVVERTDTSEFAHVLLPARAWGEKDGTVTNSERRISRQRPLRQAPGDTMPDWWSICRVAKLMGYSRGFDYGGPHDIFREYAGLSGHLNNGSRDFDISDYDDISQRDYDSLSPFQWPRRKGSFLSRRSERFFANGGFFTPDGRARFIVTPFHPPKKRNAGLFTLNTGRIRDQWHTMTRTGVAPSLSRHIVEPFVEIHPADARALDILPASLARLSNAHGSVILRALVTDRQRRGSLFAPIHWTQQNSSCGRIDALVGANTDPISGQPNSKGAFVGIEPWPAAWFGFALTRNKPSDVDAGYWALARTGFGWRMELAGLSEPEDFERYARELFGVTADSAALACVEDFGRGAFRFLAHQHGRALGLFIMSREPVEAARAFLCEKFASHDPKDLMSLLAARPLSHADCGRTVCICHGVGAKEIEVAIDGRARTVEAIGRATRAGTGCGSCRPEIQRLINEKASHAQRAPAPAQDSPQEEHA</sequence>
<geneLocation type="plasmid" evidence="13 14">
    <name>pSS37A-Re-1</name>
</geneLocation>
<dbReference type="RefSeq" id="WP_281932379.1">
    <property type="nucleotide sequence ID" value="NZ_AP027143.1"/>
</dbReference>
<dbReference type="InterPro" id="IPR041854">
    <property type="entry name" value="BFD-like_2Fe2S-bd_dom_sf"/>
</dbReference>
<proteinExistence type="inferred from homology"/>
<dbReference type="SMART" id="SM00926">
    <property type="entry name" value="Molybdop_Fe4S4"/>
    <property type="match status" value="1"/>
</dbReference>
<dbReference type="CDD" id="cd02754">
    <property type="entry name" value="MopB_Nitrate-R-NapA-like"/>
    <property type="match status" value="1"/>
</dbReference>
<dbReference type="InterPro" id="IPR006963">
    <property type="entry name" value="Mopterin_OxRdtase_4Fe-4S_dom"/>
</dbReference>
<dbReference type="PANTHER" id="PTHR43105">
    <property type="entry name" value="RESPIRATORY NITRATE REDUCTASE"/>
    <property type="match status" value="1"/>
</dbReference>
<dbReference type="CDD" id="cd02791">
    <property type="entry name" value="MopB_CT_Nitrate-R-NapA-like"/>
    <property type="match status" value="1"/>
</dbReference>
<evidence type="ECO:0000256" key="8">
    <source>
        <dbReference type="ARBA" id="ARBA00023004"/>
    </source>
</evidence>
<evidence type="ECO:0000313" key="14">
    <source>
        <dbReference type="Proteomes" id="UP001317629"/>
    </source>
</evidence>
<keyword evidence="5" id="KW-0500">Molybdenum</keyword>
<reference evidence="13 14" key="1">
    <citation type="journal article" date="2023" name="Int. J. Syst. Evol. Microbiol.">
        <title>Methylocystis iwaonis sp. nov., a type II methane-oxidizing bacterium from surface soil of a rice paddy field in Japan, and emended description of the genus Methylocystis (ex Whittenbury et al. 1970) Bowman et al. 1993.</title>
        <authorList>
            <person name="Kaise H."/>
            <person name="Sawadogo J.B."/>
            <person name="Alam M.S."/>
            <person name="Ueno C."/>
            <person name="Dianou D."/>
            <person name="Shinjo R."/>
            <person name="Asakawa S."/>
        </authorList>
    </citation>
    <scope>NUCLEOTIDE SEQUENCE [LARGE SCALE GENOMIC DNA]</scope>
    <source>
        <strain evidence="13 14">SS37A-Re</strain>
    </source>
</reference>
<keyword evidence="4" id="KW-0004">4Fe-4S</keyword>
<dbReference type="Pfam" id="PF04324">
    <property type="entry name" value="Fer2_BFD"/>
    <property type="match status" value="1"/>
</dbReference>
<dbReference type="InterPro" id="IPR041957">
    <property type="entry name" value="CT_Nitrate-R-NapA-like"/>
</dbReference>
<evidence type="ECO:0000256" key="4">
    <source>
        <dbReference type="ARBA" id="ARBA00022485"/>
    </source>
</evidence>
<dbReference type="InterPro" id="IPR006656">
    <property type="entry name" value="Mopterin_OxRdtase"/>
</dbReference>
<dbReference type="Gene3D" id="3.40.50.740">
    <property type="match status" value="1"/>
</dbReference>
<dbReference type="SUPFAM" id="SSF53706">
    <property type="entry name" value="Formate dehydrogenase/DMSO reductase, domains 1-3"/>
    <property type="match status" value="1"/>
</dbReference>
<feature type="region of interest" description="Disordered" evidence="11">
    <location>
        <begin position="881"/>
        <end position="901"/>
    </location>
</feature>
<keyword evidence="14" id="KW-1185">Reference proteome</keyword>
<feature type="domain" description="4Fe-4S Mo/W bis-MGD-type" evidence="12">
    <location>
        <begin position="5"/>
        <end position="61"/>
    </location>
</feature>
<evidence type="ECO:0000256" key="11">
    <source>
        <dbReference type="SAM" id="MobiDB-lite"/>
    </source>
</evidence>
<dbReference type="Pfam" id="PF04879">
    <property type="entry name" value="Molybdop_Fe4S4"/>
    <property type="match status" value="1"/>
</dbReference>
<dbReference type="Gene3D" id="1.10.10.1100">
    <property type="entry name" value="BFD-like [2Fe-2S]-binding domain"/>
    <property type="match status" value="1"/>
</dbReference>
<dbReference type="EMBL" id="AP027143">
    <property type="protein sequence ID" value="BDV36078.1"/>
    <property type="molecule type" value="Genomic_DNA"/>
</dbReference>
<comment type="cofactor">
    <cofactor evidence="2">
        <name>[4Fe-4S] cluster</name>
        <dbReference type="ChEBI" id="CHEBI:49883"/>
    </cofactor>
</comment>
<evidence type="ECO:0000256" key="3">
    <source>
        <dbReference type="ARBA" id="ARBA00008747"/>
    </source>
</evidence>
<evidence type="ECO:0000256" key="1">
    <source>
        <dbReference type="ARBA" id="ARBA00001942"/>
    </source>
</evidence>
<keyword evidence="6" id="KW-0479">Metal-binding</keyword>
<keyword evidence="8" id="KW-0408">Iron</keyword>
<evidence type="ECO:0000313" key="13">
    <source>
        <dbReference type="EMBL" id="BDV36078.1"/>
    </source>
</evidence>
<dbReference type="Proteomes" id="UP001317629">
    <property type="component" value="Plasmid pSS37A-Re-1"/>
</dbReference>
<dbReference type="Pfam" id="PF01568">
    <property type="entry name" value="Molydop_binding"/>
    <property type="match status" value="1"/>
</dbReference>
<evidence type="ECO:0000259" key="12">
    <source>
        <dbReference type="PROSITE" id="PS51669"/>
    </source>
</evidence>
<dbReference type="InterPro" id="IPR050123">
    <property type="entry name" value="Prok_molybdopt-oxidoreductase"/>
</dbReference>
<evidence type="ECO:0000256" key="9">
    <source>
        <dbReference type="ARBA" id="ARBA00023014"/>
    </source>
</evidence>
<dbReference type="Gene3D" id="2.20.25.90">
    <property type="entry name" value="ADC-like domains"/>
    <property type="match status" value="1"/>
</dbReference>
<keyword evidence="13" id="KW-0614">Plasmid</keyword>
<keyword evidence="9" id="KW-0411">Iron-sulfur</keyword>
<evidence type="ECO:0000256" key="2">
    <source>
        <dbReference type="ARBA" id="ARBA00001966"/>
    </source>
</evidence>
<evidence type="ECO:0000256" key="7">
    <source>
        <dbReference type="ARBA" id="ARBA00023002"/>
    </source>
</evidence>
<dbReference type="Gene3D" id="3.40.228.10">
    <property type="entry name" value="Dimethylsulfoxide Reductase, domain 2"/>
    <property type="match status" value="1"/>
</dbReference>
<dbReference type="Pfam" id="PF00384">
    <property type="entry name" value="Molybdopterin"/>
    <property type="match status" value="1"/>
</dbReference>
<dbReference type="InterPro" id="IPR007419">
    <property type="entry name" value="BFD-like_2Fe2S-bd_dom"/>
</dbReference>